<dbReference type="PANTHER" id="PTHR30136:SF24">
    <property type="entry name" value="HTH-TYPE TRANSCRIPTIONAL REPRESSOR ALLR"/>
    <property type="match status" value="1"/>
</dbReference>
<dbReference type="AlphaFoldDB" id="A0A918P8D2"/>
<evidence type="ECO:0000256" key="1">
    <source>
        <dbReference type="ARBA" id="ARBA00023015"/>
    </source>
</evidence>
<feature type="domain" description="IclR-ED" evidence="4">
    <location>
        <begin position="56"/>
        <end position="238"/>
    </location>
</feature>
<dbReference type="Pfam" id="PF01614">
    <property type="entry name" value="IclR_C"/>
    <property type="match status" value="1"/>
</dbReference>
<comment type="caution">
    <text evidence="5">The sequence shown here is derived from an EMBL/GenBank/DDBJ whole genome shotgun (WGS) entry which is preliminary data.</text>
</comment>
<accession>A0A918P8D2</accession>
<proteinExistence type="predicted"/>
<reference evidence="5" key="1">
    <citation type="journal article" date="2014" name="Int. J. Syst. Evol. Microbiol.">
        <title>Complete genome sequence of Corynebacterium casei LMG S-19264T (=DSM 44701T), isolated from a smear-ripened cheese.</title>
        <authorList>
            <consortium name="US DOE Joint Genome Institute (JGI-PGF)"/>
            <person name="Walter F."/>
            <person name="Albersmeier A."/>
            <person name="Kalinowski J."/>
            <person name="Ruckert C."/>
        </authorList>
    </citation>
    <scope>NUCLEOTIDE SEQUENCE</scope>
    <source>
        <strain evidence="5">KCTC 32255</strain>
    </source>
</reference>
<dbReference type="GO" id="GO:0003677">
    <property type="term" value="F:DNA binding"/>
    <property type="evidence" value="ECO:0007669"/>
    <property type="project" value="UniProtKB-KW"/>
</dbReference>
<keyword evidence="1" id="KW-0805">Transcription regulation</keyword>
<dbReference type="Gene3D" id="3.30.450.40">
    <property type="match status" value="1"/>
</dbReference>
<keyword evidence="6" id="KW-1185">Reference proteome</keyword>
<dbReference type="SMART" id="SM00346">
    <property type="entry name" value="HTH_ICLR"/>
    <property type="match status" value="1"/>
</dbReference>
<dbReference type="InterPro" id="IPR029016">
    <property type="entry name" value="GAF-like_dom_sf"/>
</dbReference>
<evidence type="ECO:0000259" key="4">
    <source>
        <dbReference type="PROSITE" id="PS51078"/>
    </source>
</evidence>
<dbReference type="Pfam" id="PF09339">
    <property type="entry name" value="HTH_IclR"/>
    <property type="match status" value="1"/>
</dbReference>
<organism evidence="5 6">
    <name type="scientific">Novosphingobium colocasiae</name>
    <dbReference type="NCBI Taxonomy" id="1256513"/>
    <lineage>
        <taxon>Bacteria</taxon>
        <taxon>Pseudomonadati</taxon>
        <taxon>Pseudomonadota</taxon>
        <taxon>Alphaproteobacteria</taxon>
        <taxon>Sphingomonadales</taxon>
        <taxon>Sphingomonadaceae</taxon>
        <taxon>Novosphingobium</taxon>
    </lineage>
</organism>
<dbReference type="Proteomes" id="UP000648075">
    <property type="component" value="Unassembled WGS sequence"/>
</dbReference>
<dbReference type="CDD" id="cd00090">
    <property type="entry name" value="HTH_ARSR"/>
    <property type="match status" value="1"/>
</dbReference>
<dbReference type="Gene3D" id="1.10.10.10">
    <property type="entry name" value="Winged helix-like DNA-binding domain superfamily/Winged helix DNA-binding domain"/>
    <property type="match status" value="1"/>
</dbReference>
<keyword evidence="2" id="KW-0238">DNA-binding</keyword>
<dbReference type="InterPro" id="IPR005471">
    <property type="entry name" value="Tscrpt_reg_IclR_N"/>
</dbReference>
<dbReference type="PROSITE" id="PS51078">
    <property type="entry name" value="ICLR_ED"/>
    <property type="match status" value="1"/>
</dbReference>
<reference evidence="5" key="2">
    <citation type="submission" date="2020-09" db="EMBL/GenBank/DDBJ databases">
        <authorList>
            <person name="Sun Q."/>
            <person name="Kim S."/>
        </authorList>
    </citation>
    <scope>NUCLEOTIDE SEQUENCE</scope>
    <source>
        <strain evidence="5">KCTC 32255</strain>
    </source>
</reference>
<keyword evidence="3" id="KW-0804">Transcription</keyword>
<dbReference type="SUPFAM" id="SSF46785">
    <property type="entry name" value="Winged helix' DNA-binding domain"/>
    <property type="match status" value="1"/>
</dbReference>
<dbReference type="InterPro" id="IPR050707">
    <property type="entry name" value="HTH_MetabolicPath_Reg"/>
</dbReference>
<dbReference type="GO" id="GO:0045892">
    <property type="term" value="P:negative regulation of DNA-templated transcription"/>
    <property type="evidence" value="ECO:0007669"/>
    <property type="project" value="TreeGrafter"/>
</dbReference>
<evidence type="ECO:0000313" key="6">
    <source>
        <dbReference type="Proteomes" id="UP000648075"/>
    </source>
</evidence>
<name>A0A918P8D2_9SPHN</name>
<dbReference type="InterPro" id="IPR011991">
    <property type="entry name" value="ArsR-like_HTH"/>
</dbReference>
<dbReference type="InterPro" id="IPR014757">
    <property type="entry name" value="Tscrpt_reg_IclR_C"/>
</dbReference>
<protein>
    <submittedName>
        <fullName evidence="5">IclR family transcriptional regulator</fullName>
    </submittedName>
</protein>
<dbReference type="PANTHER" id="PTHR30136">
    <property type="entry name" value="HELIX-TURN-HELIX TRANSCRIPTIONAL REGULATOR, ICLR FAMILY"/>
    <property type="match status" value="1"/>
</dbReference>
<sequence>MALLDAILADGGRSGISELARGHAVPVATAHRHVVSLVEEGLLTPVGGGRHVAGPRLIRLGAAVDLAQVLARIAAPLLPGLARDLGAVVQLGTLENDMVTYRVKAGNAASGLFTQVGGQLEAYCSGIGKVLLAGLPEADRERYLANGPFIALTGQTITAPEALAAELAVVARDGYAFDREEIAEGLACAAVPVCDRAGAVVAALSASGPVHPGRYEALRDRIGPLKAMATRIEAAAFGAADR</sequence>
<dbReference type="InterPro" id="IPR036390">
    <property type="entry name" value="WH_DNA-bd_sf"/>
</dbReference>
<evidence type="ECO:0000313" key="5">
    <source>
        <dbReference type="EMBL" id="GGY90446.1"/>
    </source>
</evidence>
<dbReference type="InterPro" id="IPR036388">
    <property type="entry name" value="WH-like_DNA-bd_sf"/>
</dbReference>
<dbReference type="SUPFAM" id="SSF55781">
    <property type="entry name" value="GAF domain-like"/>
    <property type="match status" value="1"/>
</dbReference>
<gene>
    <name evidence="5" type="ORF">GCM10011614_01400</name>
</gene>
<evidence type="ECO:0000256" key="3">
    <source>
        <dbReference type="ARBA" id="ARBA00023163"/>
    </source>
</evidence>
<dbReference type="GO" id="GO:0003700">
    <property type="term" value="F:DNA-binding transcription factor activity"/>
    <property type="evidence" value="ECO:0007669"/>
    <property type="project" value="TreeGrafter"/>
</dbReference>
<dbReference type="EMBL" id="BMZA01000001">
    <property type="protein sequence ID" value="GGY90446.1"/>
    <property type="molecule type" value="Genomic_DNA"/>
</dbReference>
<evidence type="ECO:0000256" key="2">
    <source>
        <dbReference type="ARBA" id="ARBA00023125"/>
    </source>
</evidence>